<keyword evidence="1" id="KW-1133">Transmembrane helix</keyword>
<accession>A0A245ZVA5</accession>
<evidence type="ECO:0000313" key="3">
    <source>
        <dbReference type="Proteomes" id="UP000197290"/>
    </source>
</evidence>
<reference evidence="2 3" key="1">
    <citation type="submission" date="2017-03" db="EMBL/GenBank/DDBJ databases">
        <title>Genome sequence of Sphingomonas dokdonensis DSM 21029.</title>
        <authorList>
            <person name="Poehlein A."/>
            <person name="Wuebbeler J.H."/>
            <person name="Steinbuechel A."/>
            <person name="Daniel R."/>
        </authorList>
    </citation>
    <scope>NUCLEOTIDE SEQUENCE [LARGE SCALE GENOMIC DNA]</scope>
    <source>
        <strain evidence="2 3">DSM 21029</strain>
    </source>
</reference>
<dbReference type="AlphaFoldDB" id="A0A245ZVA5"/>
<dbReference type="Proteomes" id="UP000197290">
    <property type="component" value="Unassembled WGS sequence"/>
</dbReference>
<evidence type="ECO:0000313" key="2">
    <source>
        <dbReference type="EMBL" id="OWK33668.1"/>
    </source>
</evidence>
<comment type="caution">
    <text evidence="2">The sequence shown here is derived from an EMBL/GenBank/DDBJ whole genome shotgun (WGS) entry which is preliminary data.</text>
</comment>
<evidence type="ECO:0000256" key="1">
    <source>
        <dbReference type="SAM" id="Phobius"/>
    </source>
</evidence>
<dbReference type="EMBL" id="NBBI01000001">
    <property type="protein sequence ID" value="OWK33668.1"/>
    <property type="molecule type" value="Genomic_DNA"/>
</dbReference>
<sequence>MSGWTKVFLATGLMVVALACFNLALWRRMKEARRLGALRTDEAEDSGSQD</sequence>
<evidence type="ECO:0008006" key="4">
    <source>
        <dbReference type="Google" id="ProtNLM"/>
    </source>
</evidence>
<dbReference type="PROSITE" id="PS51257">
    <property type="entry name" value="PROKAR_LIPOPROTEIN"/>
    <property type="match status" value="1"/>
</dbReference>
<feature type="transmembrane region" description="Helical" evidence="1">
    <location>
        <begin position="6"/>
        <end position="26"/>
    </location>
</feature>
<organism evidence="2 3">
    <name type="scientific">Sphingomonas dokdonensis</name>
    <dbReference type="NCBI Taxonomy" id="344880"/>
    <lineage>
        <taxon>Bacteria</taxon>
        <taxon>Pseudomonadati</taxon>
        <taxon>Pseudomonadota</taxon>
        <taxon>Alphaproteobacteria</taxon>
        <taxon>Sphingomonadales</taxon>
        <taxon>Sphingomonadaceae</taxon>
        <taxon>Sphingomonas</taxon>
    </lineage>
</organism>
<keyword evidence="3" id="KW-1185">Reference proteome</keyword>
<protein>
    <recommendedName>
        <fullName evidence="4">Heme exporter protein D</fullName>
    </recommendedName>
</protein>
<proteinExistence type="predicted"/>
<name>A0A245ZVA5_9SPHN</name>
<gene>
    <name evidence="2" type="ORF">SPDO_05510</name>
</gene>
<keyword evidence="1" id="KW-0472">Membrane</keyword>
<keyword evidence="1" id="KW-0812">Transmembrane</keyword>